<comment type="similarity">
    <text evidence="1">Belongs to the formin-like family. Class-II subfamily.</text>
</comment>
<dbReference type="InterPro" id="IPR042201">
    <property type="entry name" value="FH2_Formin_sf"/>
</dbReference>
<dbReference type="GO" id="GO:0004721">
    <property type="term" value="F:phosphoprotein phosphatase activity"/>
    <property type="evidence" value="ECO:0007669"/>
    <property type="project" value="UniProtKB-KW"/>
</dbReference>
<evidence type="ECO:0000313" key="7">
    <source>
        <dbReference type="EMBL" id="KAK3238628.1"/>
    </source>
</evidence>
<feature type="compositionally biased region" description="Basic and acidic residues" evidence="4">
    <location>
        <begin position="45"/>
        <end position="54"/>
    </location>
</feature>
<feature type="compositionally biased region" description="Basic and acidic residues" evidence="4">
    <location>
        <begin position="839"/>
        <end position="861"/>
    </location>
</feature>
<gene>
    <name evidence="7" type="ORF">CYMTET_51370</name>
</gene>
<dbReference type="InterPro" id="IPR015425">
    <property type="entry name" value="FH2_Formin"/>
</dbReference>
<dbReference type="Pfam" id="PF02181">
    <property type="entry name" value="FH2"/>
    <property type="match status" value="2"/>
</dbReference>
<dbReference type="InterPro" id="IPR029021">
    <property type="entry name" value="Prot-tyrosine_phosphatase-like"/>
</dbReference>
<evidence type="ECO:0000259" key="5">
    <source>
        <dbReference type="PROSITE" id="PS51182"/>
    </source>
</evidence>
<keyword evidence="8" id="KW-1185">Reference proteome</keyword>
<dbReference type="PROSITE" id="PS51444">
    <property type="entry name" value="FH2"/>
    <property type="match status" value="1"/>
</dbReference>
<dbReference type="PANTHER" id="PTHR45733:SF8">
    <property type="entry name" value="FORMIN-J"/>
    <property type="match status" value="1"/>
</dbReference>
<dbReference type="PANTHER" id="PTHR45733">
    <property type="entry name" value="FORMIN-J"/>
    <property type="match status" value="1"/>
</dbReference>
<evidence type="ECO:0000313" key="8">
    <source>
        <dbReference type="Proteomes" id="UP001190700"/>
    </source>
</evidence>
<keyword evidence="2" id="KW-0904">Protein phosphatase</keyword>
<feature type="compositionally biased region" description="Low complexity" evidence="4">
    <location>
        <begin position="58"/>
        <end position="71"/>
    </location>
</feature>
<feature type="domain" description="C2 tensin-type" evidence="5">
    <location>
        <begin position="339"/>
        <end position="490"/>
    </location>
</feature>
<dbReference type="Gene3D" id="2.60.40.1110">
    <property type="match status" value="1"/>
</dbReference>
<feature type="domain" description="FH2" evidence="6">
    <location>
        <begin position="587"/>
        <end position="1017"/>
    </location>
</feature>
<sequence length="1017" mass="111947">MGFSKYIPKLPKFPRSDSSAADSPDEQQGHVRRVSSESVLSEDDTSLHTRERASLSDPPFASPETSSSSSFLPASLTRKLSSFSSPSFSYRRKRTSGIEYLSDRLLILPFEGRPDKTSKLPSFIKPSKTSVGASAEAVYLQCLTDAAESLNANHPNGEDSSTCLLVNLSTELFLNPELYRLFGNACVEFPSEWVTPQGPGILPLEIIISVCLSIHNWLALDDTHVVCLHARAPERCRPASFLRFVTACYLTYIGEYELVREALEGLPTPVNQRSSPSSQSSSTYSTIRERLNFPSPTRLLGSVVSGAGRMLGNDVTAAQMRYGQYLTDVMHQTLPKSSNTVLTLTRLALSSVPPSIDLHNEGLCRPYLVVYQRGTAVGSSLKFDGIPDSVPFEYDGMLGVEMGQVAEQSGVGAPGSKDMSGVHLCGDVVLACHNWTFKCRHEHREPLFTYAFHTGYVDAGVLRVERKQLDCPSGSLIPQGYFLDITLTPCALYSTPPATPPRKSGSGGKGSKESRDYISALLPYWPDRASFLRDDGTPNPAGPPRSLSRPQESLSADSPPPPPPPPPPRRLLRHHRRLRAHHHHLPHHRRQEEDRKLRSLYWDKLLVTRGTWWEGLASSEAETKEEGQRSQGSAGQLSEAHHRVLYDLFEVKSKPKVLARSSTAKPKGNAPTLIPLNRANNIAIMLTQLPMSPAELRCAIETFDEDHDLHLERLLMLMQVAPTSDEIDILKNFIGDRSTLTLPELFLAELARIPRIKTKLDCLLFANTFHTHCEEIDQALDALRRAGHQVRESETLRCVIGISLAAGNLLNEGTPRGGASGFRLHSLLKLNDVRVTSKGGEKGKAEASDKGGSEDAPERQAPETPEDLLKQARSNALRAAQTLLEFIAAAVADCTGKQSMLEEELEAVGEAARHSLEAVVQAIENLEKGMTLIANEKAVAEDDGERGLVFAAQADIFLTDGNEKRQKLTDQAKEATSAFEQLADYIGEKSRTPEDVFGVLWEFARTYDEALVRVRRG</sequence>
<evidence type="ECO:0000256" key="4">
    <source>
        <dbReference type="SAM" id="MobiDB-lite"/>
    </source>
</evidence>
<evidence type="ECO:0000259" key="6">
    <source>
        <dbReference type="PROSITE" id="PS51444"/>
    </source>
</evidence>
<dbReference type="Pfam" id="PF10409">
    <property type="entry name" value="PTEN_C2"/>
    <property type="match status" value="1"/>
</dbReference>
<dbReference type="SMART" id="SM01326">
    <property type="entry name" value="PTEN_C2"/>
    <property type="match status" value="1"/>
</dbReference>
<evidence type="ECO:0000256" key="1">
    <source>
        <dbReference type="ARBA" id="ARBA00006468"/>
    </source>
</evidence>
<proteinExistence type="inferred from homology"/>
<reference evidence="7 8" key="1">
    <citation type="journal article" date="2015" name="Genome Biol. Evol.">
        <title>Comparative Genomics of a Bacterivorous Green Alga Reveals Evolutionary Causalities and Consequences of Phago-Mixotrophic Mode of Nutrition.</title>
        <authorList>
            <person name="Burns J.A."/>
            <person name="Paasch A."/>
            <person name="Narechania A."/>
            <person name="Kim E."/>
        </authorList>
    </citation>
    <scope>NUCLEOTIDE SEQUENCE [LARGE SCALE GENOMIC DNA]</scope>
    <source>
        <strain evidence="7 8">PLY_AMNH</strain>
    </source>
</reference>
<feature type="region of interest" description="Disordered" evidence="4">
    <location>
        <begin position="494"/>
        <end position="513"/>
    </location>
</feature>
<dbReference type="Gene3D" id="1.20.58.2220">
    <property type="entry name" value="Formin, FH2 domain"/>
    <property type="match status" value="2"/>
</dbReference>
<dbReference type="SMART" id="SM00498">
    <property type="entry name" value="FH2"/>
    <property type="match status" value="1"/>
</dbReference>
<dbReference type="AlphaFoldDB" id="A0AAE0ERW1"/>
<dbReference type="InterPro" id="IPR051144">
    <property type="entry name" value="Formin_homology_domain"/>
</dbReference>
<feature type="compositionally biased region" description="Low complexity" evidence="4">
    <location>
        <begin position="274"/>
        <end position="285"/>
    </location>
</feature>
<accession>A0AAE0ERW1</accession>
<feature type="region of interest" description="Disordered" evidence="4">
    <location>
        <begin position="267"/>
        <end position="286"/>
    </location>
</feature>
<evidence type="ECO:0000256" key="3">
    <source>
        <dbReference type="RuleBase" id="RU361260"/>
    </source>
</evidence>
<comment type="caution">
    <text evidence="7">The sequence shown here is derived from an EMBL/GenBank/DDBJ whole genome shotgun (WGS) entry which is preliminary data.</text>
</comment>
<name>A0AAE0ERW1_9CHLO</name>
<dbReference type="SUPFAM" id="SSF101447">
    <property type="entry name" value="Formin homology 2 domain (FH2 domain)"/>
    <property type="match status" value="2"/>
</dbReference>
<dbReference type="EMBL" id="LGRX02034163">
    <property type="protein sequence ID" value="KAK3238628.1"/>
    <property type="molecule type" value="Genomic_DNA"/>
</dbReference>
<keyword evidence="2" id="KW-0378">Hydrolase</keyword>
<feature type="region of interest" description="Disordered" evidence="4">
    <location>
        <begin position="532"/>
        <end position="571"/>
    </location>
</feature>
<dbReference type="InterPro" id="IPR014020">
    <property type="entry name" value="Tensin_C2-dom"/>
</dbReference>
<dbReference type="Proteomes" id="UP001190700">
    <property type="component" value="Unassembled WGS sequence"/>
</dbReference>
<evidence type="ECO:0000256" key="2">
    <source>
        <dbReference type="ARBA" id="ARBA00022912"/>
    </source>
</evidence>
<feature type="region of interest" description="Disordered" evidence="4">
    <location>
        <begin position="838"/>
        <end position="866"/>
    </location>
</feature>
<feature type="compositionally biased region" description="Pro residues" evidence="4">
    <location>
        <begin position="558"/>
        <end position="569"/>
    </location>
</feature>
<feature type="region of interest" description="Disordered" evidence="4">
    <location>
        <begin position="1"/>
        <end position="71"/>
    </location>
</feature>
<dbReference type="PROSITE" id="PS51182">
    <property type="entry name" value="C2_TENSIN"/>
    <property type="match status" value="1"/>
</dbReference>
<organism evidence="7 8">
    <name type="scientific">Cymbomonas tetramitiformis</name>
    <dbReference type="NCBI Taxonomy" id="36881"/>
    <lineage>
        <taxon>Eukaryota</taxon>
        <taxon>Viridiplantae</taxon>
        <taxon>Chlorophyta</taxon>
        <taxon>Pyramimonadophyceae</taxon>
        <taxon>Pyramimonadales</taxon>
        <taxon>Pyramimonadaceae</taxon>
        <taxon>Cymbomonas</taxon>
    </lineage>
</organism>
<dbReference type="Gene3D" id="3.90.190.10">
    <property type="entry name" value="Protein tyrosine phosphatase superfamily"/>
    <property type="match status" value="1"/>
</dbReference>
<protein>
    <recommendedName>
        <fullName evidence="3">Formin-like protein</fullName>
    </recommendedName>
</protein>